<dbReference type="EMBL" id="HACA01032365">
    <property type="protein sequence ID" value="CDW49726.1"/>
    <property type="molecule type" value="Transcribed_RNA"/>
</dbReference>
<sequence>NSKYTYKKAKKKTSCLSLDNNYKLITYLIEYIHIKIYNNTRSRSE</sequence>
<protein>
    <submittedName>
        <fullName evidence="1">Uncharacterized protein</fullName>
    </submittedName>
</protein>
<accession>A0A0K2VIC3</accession>
<name>A0A0K2VIC3_LEPSM</name>
<organism evidence="1">
    <name type="scientific">Lepeophtheirus salmonis</name>
    <name type="common">Salmon louse</name>
    <name type="synonym">Caligus salmonis</name>
    <dbReference type="NCBI Taxonomy" id="72036"/>
    <lineage>
        <taxon>Eukaryota</taxon>
        <taxon>Metazoa</taxon>
        <taxon>Ecdysozoa</taxon>
        <taxon>Arthropoda</taxon>
        <taxon>Crustacea</taxon>
        <taxon>Multicrustacea</taxon>
        <taxon>Hexanauplia</taxon>
        <taxon>Copepoda</taxon>
        <taxon>Siphonostomatoida</taxon>
        <taxon>Caligidae</taxon>
        <taxon>Lepeophtheirus</taxon>
    </lineage>
</organism>
<proteinExistence type="predicted"/>
<dbReference type="AlphaFoldDB" id="A0A0K2VIC3"/>
<feature type="non-terminal residue" evidence="1">
    <location>
        <position position="1"/>
    </location>
</feature>
<evidence type="ECO:0000313" key="1">
    <source>
        <dbReference type="EMBL" id="CDW49726.1"/>
    </source>
</evidence>
<reference evidence="1" key="1">
    <citation type="submission" date="2014-05" db="EMBL/GenBank/DDBJ databases">
        <authorList>
            <person name="Chronopoulou M."/>
        </authorList>
    </citation>
    <scope>NUCLEOTIDE SEQUENCE</scope>
    <source>
        <tissue evidence="1">Whole organism</tissue>
    </source>
</reference>